<evidence type="ECO:0000313" key="1">
    <source>
        <dbReference type="EMBL" id="KJU85241.1"/>
    </source>
</evidence>
<comment type="caution">
    <text evidence="1">The sequence shown here is derived from an EMBL/GenBank/DDBJ whole genome shotgun (WGS) entry which is preliminary data.</text>
</comment>
<keyword evidence="1" id="KW-0808">Transferase</keyword>
<dbReference type="GO" id="GO:0016740">
    <property type="term" value="F:transferase activity"/>
    <property type="evidence" value="ECO:0007669"/>
    <property type="project" value="UniProtKB-KW"/>
</dbReference>
<proteinExistence type="predicted"/>
<dbReference type="Gene3D" id="3.40.50.150">
    <property type="entry name" value="Vaccinia Virus protein VP39"/>
    <property type="match status" value="1"/>
</dbReference>
<name>A0A0F3GTP2_9BACT</name>
<dbReference type="EMBL" id="LACI01001110">
    <property type="protein sequence ID" value="KJU85241.1"/>
    <property type="molecule type" value="Genomic_DNA"/>
</dbReference>
<organism evidence="1 2">
    <name type="scientific">Candidatus Magnetobacterium bavaricum</name>
    <dbReference type="NCBI Taxonomy" id="29290"/>
    <lineage>
        <taxon>Bacteria</taxon>
        <taxon>Pseudomonadati</taxon>
        <taxon>Nitrospirota</taxon>
        <taxon>Thermodesulfovibrionia</taxon>
        <taxon>Thermodesulfovibrionales</taxon>
        <taxon>Candidatus Magnetobacteriaceae</taxon>
        <taxon>Candidatus Magnetobacterium</taxon>
    </lineage>
</organism>
<reference evidence="1 2" key="1">
    <citation type="submission" date="2015-02" db="EMBL/GenBank/DDBJ databases">
        <title>Single-cell genomics of uncultivated deep-branching MTB reveals a conserved set of magnetosome genes.</title>
        <authorList>
            <person name="Kolinko S."/>
            <person name="Richter M."/>
            <person name="Glockner F.O."/>
            <person name="Brachmann A."/>
            <person name="Schuler D."/>
        </authorList>
    </citation>
    <scope>NUCLEOTIDE SEQUENCE [LARGE SCALE GENOMIC DNA]</scope>
    <source>
        <strain evidence="1">TM-1</strain>
    </source>
</reference>
<dbReference type="InterPro" id="IPR029063">
    <property type="entry name" value="SAM-dependent_MTases_sf"/>
</dbReference>
<evidence type="ECO:0000313" key="2">
    <source>
        <dbReference type="Proteomes" id="UP000033423"/>
    </source>
</evidence>
<gene>
    <name evidence="1" type="ORF">MBAV_002573</name>
</gene>
<keyword evidence="2" id="KW-1185">Reference proteome</keyword>
<protein>
    <submittedName>
        <fullName evidence="1">Glycosyl transferase family 9</fullName>
    </submittedName>
</protein>
<accession>A0A0F3GTP2</accession>
<sequence>MKKYQETKTLKIAGEIDQYLDLMKIDTHSEYSKHIGQLFKQIKPRRIIETGTYLGAGSTAIITSALKELEIGDCVFYSIEVNPLHYKHAVENLTKTGLIDFVTPVNGLSLPRNLLPGVEEIEEKFVKNLEFEDIFVDHKAEDRAILYFLETNFEDLPDDLLGKYIMEFDYQPDFLMLDSAGHIGFIEFNYVVAMLKGPCVFAIDDTCHVKHHKSLLKIKSDRRFEIIEESREKFGFCTAIFTP</sequence>
<dbReference type="Proteomes" id="UP000033423">
    <property type="component" value="Unassembled WGS sequence"/>
</dbReference>
<dbReference type="AlphaFoldDB" id="A0A0F3GTP2"/>
<dbReference type="SUPFAM" id="SSF53335">
    <property type="entry name" value="S-adenosyl-L-methionine-dependent methyltransferases"/>
    <property type="match status" value="1"/>
</dbReference>